<reference evidence="1 2" key="1">
    <citation type="submission" date="2014-07" db="EMBL/GenBank/DDBJ databases">
        <title>Draft Genome Sequences of Environmental Pseudomonas syringae strains.</title>
        <authorList>
            <person name="Baltrus D.A."/>
            <person name="Berge O."/>
            <person name="Morris C."/>
        </authorList>
    </citation>
    <scope>NUCLEOTIDE SEQUENCE [LARGE SCALE GENOMIC DNA]</scope>
    <source>
        <strain evidence="1 2">GAW0119</strain>
    </source>
</reference>
<gene>
    <name evidence="1" type="ORF">IV01_04730</name>
</gene>
<evidence type="ECO:0000313" key="2">
    <source>
        <dbReference type="Proteomes" id="UP000028631"/>
    </source>
</evidence>
<dbReference type="Proteomes" id="UP000028631">
    <property type="component" value="Unassembled WGS sequence"/>
</dbReference>
<dbReference type="AlphaFoldDB" id="A0A085VPM8"/>
<proteinExistence type="predicted"/>
<sequence length="145" mass="16549">MRWLFLLLLMLNGFYYVWHQQEAPLRAKEVLPLSLHRAEQQNIRLLTESDGSEEQGRDARSEETCLYLGGFMREREALVVAQRLTSLDVHSELQTVSQPAGTGYWLKIEPASRRLVGESLVDSLVQDFPQLKNKIMLCSGIATSE</sequence>
<dbReference type="PATRIC" id="fig|317.175.peg.996"/>
<dbReference type="OrthoDB" id="6193567at2"/>
<evidence type="ECO:0000313" key="1">
    <source>
        <dbReference type="EMBL" id="KFE57391.1"/>
    </source>
</evidence>
<dbReference type="RefSeq" id="WP_032626528.1">
    <property type="nucleotide sequence ID" value="NZ_JPQU01000019.1"/>
</dbReference>
<protein>
    <recommendedName>
        <fullName evidence="3">Sporulation protein</fullName>
    </recommendedName>
</protein>
<name>A0A085VPM8_PSESX</name>
<keyword evidence="2" id="KW-1185">Reference proteome</keyword>
<dbReference type="EMBL" id="JPQU01000019">
    <property type="protein sequence ID" value="KFE57391.1"/>
    <property type="molecule type" value="Genomic_DNA"/>
</dbReference>
<comment type="caution">
    <text evidence="1">The sequence shown here is derived from an EMBL/GenBank/DDBJ whole genome shotgun (WGS) entry which is preliminary data.</text>
</comment>
<accession>A0A085VPM8</accession>
<organism evidence="1 2">
    <name type="scientific">Pseudomonas syringae</name>
    <dbReference type="NCBI Taxonomy" id="317"/>
    <lineage>
        <taxon>Bacteria</taxon>
        <taxon>Pseudomonadati</taxon>
        <taxon>Pseudomonadota</taxon>
        <taxon>Gammaproteobacteria</taxon>
        <taxon>Pseudomonadales</taxon>
        <taxon>Pseudomonadaceae</taxon>
        <taxon>Pseudomonas</taxon>
    </lineage>
</organism>
<evidence type="ECO:0008006" key="3">
    <source>
        <dbReference type="Google" id="ProtNLM"/>
    </source>
</evidence>